<evidence type="ECO:0000313" key="2">
    <source>
        <dbReference type="EMBL" id="CAL6029204.1"/>
    </source>
</evidence>
<protein>
    <submittedName>
        <fullName evidence="1">Uncharacterized protein</fullName>
    </submittedName>
</protein>
<proteinExistence type="predicted"/>
<sequence>MIFINSICTLCGNILNIDQFRVPIQISQNNSIVVVNVTLENYQDNIILFEANDVANVTIYGELRITRDNSTKQFFTIQLLNSFNNDVFSGLKVFFNGQEIIDTYTTNEINMKYENNARTPQNTIEQLVSRKVIFAQVFENRTYFTNDSTQQCNPNNYSSMARKLTGCLLSQFNLDGSCVSSCTTSKPYISVDLLTCSSACAPSNKILVISPSEIRCLSECHQNYRLVSQSVYSNYQQCVNDYNISNIDDYCDWIENSRVWNVSRMCNKNSQLQLSWWFNHQLQQEGSQDINMEVVNVLGLGQNTSVFSLLNLKLGSSLKNAHFIVACTIDMAQPQNSVLQKLFISLFDQVFGNVQNVFVSGRIDIVNLNPAVTNSLVLSRMFGNVLVPLSQRSGGQSIFINVSSNLQYFLNGVEITTDNQTVSGLAGVSIRYINSFEEAMTAIELGQSPSLYLMNVGVPTYSIQQMVANQQLYLTQVTVIDRADTLINLKIYTKFDPAIQQNAFKDYYLNAHLRLEEQKFQITNMAKYTFGVQYTVIDNLTPRQNIRFVVFTSETKAVLLKDNSFMIFCDNRQLLDTVSLTCITRASCTGYILNATCLRQCPQDHWFVTIGTENLCFLKCPIHLNYYNTSNLNGVIDPRVSQCIFCSGKIAREGDCKNNCLAAQSMFTFMQGCYTACQIGTIQTANSCSSPSTISQCANNYIKLSDYSASQYYDICSNIVSSNMFIQNSSLRTVLWTCSGKVTISRVCDANSVQCSQKSGLSATPVTNISGSLQLCQLSCISGYLNSSNECTNTCPDLYYSQKITGNCLQCQTNEYDNGQFWDRATQKCVISCQYINQTQPAKACELVTDLINCPFKSELSQSNQFECLAICPINRFLQLDNCRKSCYLLISMYVQIDNRTCASTCTAGQLIIVSYPLNVFCVVSCPANYIIISQTIYGTYQQCVPVADCTYYLNLQAKICSTSSCSETSGFYEVDGSSNKICNPCDGTQGGVSMKYKTGLVCSSAPCAFYTNLAAFACSSSCSETSGFYEVDGSSNKICNPCDGTQGGVSMKYKTGLICSSAPCTFYTNLAAFACSSSCSETSGFYEVDGSSNKICNPCDGTQGGVSMKYKTGLICSSAPCTFYTNLAAFACSSSCSETSGFYEVDGSSNKICNPCDGTQGGVSMKYKTGLICSSAPCTFYTNLAAFTCSSSCSETSGFYEVDGSSNKICNPCDGTQGGVSMKYKTGLICSSAPCTFYTNLAAFACSSSCSETSGFYEVDGSSNKICNPCDGTQGGVSMKYKTGLVCSSAPCTFYTNLAAFACSSSCSETSGFYEVDGSSNKICNPCDGTQGGVSMKYKTGLVCSSAPCAFYTNLAAFTCSSSCSETSGFYEVDGSSNKICNPCDGTQGGVSMKYKTGLFVLLLRALSIRTWLFRLFFFLLRNVWVLRSGRVQQQDLQSVRRNPRRSFDEVQTGLICSSARALSIRTWLLCCSFLARNVGFYEVDGSSNKICNPCDGTQGGVSMKYKTGLICSSAPCAFYTNLAAFTCSSSCRNVWVLRSGRVQQQDLQSVRRNPRRSFDEVKPD</sequence>
<keyword evidence="3" id="KW-1185">Reference proteome</keyword>
<reference evidence="1" key="1">
    <citation type="submission" date="2023-06" db="EMBL/GenBank/DDBJ databases">
        <authorList>
            <person name="Kurt Z."/>
        </authorList>
    </citation>
    <scope>NUCLEOTIDE SEQUENCE</scope>
</reference>
<organism evidence="1">
    <name type="scientific">Hexamita inflata</name>
    <dbReference type="NCBI Taxonomy" id="28002"/>
    <lineage>
        <taxon>Eukaryota</taxon>
        <taxon>Metamonada</taxon>
        <taxon>Diplomonadida</taxon>
        <taxon>Hexamitidae</taxon>
        <taxon>Hexamitinae</taxon>
        <taxon>Hexamita</taxon>
    </lineage>
</organism>
<evidence type="ECO:0000313" key="1">
    <source>
        <dbReference type="EMBL" id="CAI9941676.1"/>
    </source>
</evidence>
<accession>A0AA86PN68</accession>
<gene>
    <name evidence="1" type="ORF">HINF_LOCUS29321</name>
    <name evidence="2" type="ORF">HINF_LOCUS32177</name>
</gene>
<reference evidence="2 3" key="2">
    <citation type="submission" date="2024-07" db="EMBL/GenBank/DDBJ databases">
        <authorList>
            <person name="Akdeniz Z."/>
        </authorList>
    </citation>
    <scope>NUCLEOTIDE SEQUENCE [LARGE SCALE GENOMIC DNA]</scope>
</reference>
<comment type="caution">
    <text evidence="1">The sequence shown here is derived from an EMBL/GenBank/DDBJ whole genome shotgun (WGS) entry which is preliminary data.</text>
</comment>
<dbReference type="Proteomes" id="UP001642409">
    <property type="component" value="Unassembled WGS sequence"/>
</dbReference>
<dbReference type="EMBL" id="CATOUU010000695">
    <property type="protein sequence ID" value="CAI9941676.1"/>
    <property type="molecule type" value="Genomic_DNA"/>
</dbReference>
<evidence type="ECO:0000313" key="3">
    <source>
        <dbReference type="Proteomes" id="UP001642409"/>
    </source>
</evidence>
<dbReference type="EMBL" id="CAXDID020000109">
    <property type="protein sequence ID" value="CAL6029204.1"/>
    <property type="molecule type" value="Genomic_DNA"/>
</dbReference>
<name>A0AA86PN68_9EUKA</name>